<proteinExistence type="predicted"/>
<sequence length="159" mass="17388">MDEWLRHGKNSHVPIVAARRPHSRPVGQSKSTTSTEFHKCPSKQYQAGHVLCVARAATGSRHAEQEHNSSSVLGVSLVAIPASGNKGKQYRNTNSIAVRTTNQPAWRSAQFIDEKLGGVQRTNGPTKTSESARRVAGSAIGRNGRWTKQDSHFLGFRGY</sequence>
<gene>
    <name evidence="1" type="ORF">HPB50_011934</name>
</gene>
<keyword evidence="2" id="KW-1185">Reference proteome</keyword>
<comment type="caution">
    <text evidence="1">The sequence shown here is derived from an EMBL/GenBank/DDBJ whole genome shotgun (WGS) entry which is preliminary data.</text>
</comment>
<organism evidence="1 2">
    <name type="scientific">Hyalomma asiaticum</name>
    <name type="common">Tick</name>
    <dbReference type="NCBI Taxonomy" id="266040"/>
    <lineage>
        <taxon>Eukaryota</taxon>
        <taxon>Metazoa</taxon>
        <taxon>Ecdysozoa</taxon>
        <taxon>Arthropoda</taxon>
        <taxon>Chelicerata</taxon>
        <taxon>Arachnida</taxon>
        <taxon>Acari</taxon>
        <taxon>Parasitiformes</taxon>
        <taxon>Ixodida</taxon>
        <taxon>Ixodoidea</taxon>
        <taxon>Ixodidae</taxon>
        <taxon>Hyalomminae</taxon>
        <taxon>Hyalomma</taxon>
    </lineage>
</organism>
<accession>A0ACB7SV20</accession>
<name>A0ACB7SV20_HYAAI</name>
<evidence type="ECO:0000313" key="2">
    <source>
        <dbReference type="Proteomes" id="UP000821845"/>
    </source>
</evidence>
<dbReference type="Proteomes" id="UP000821845">
    <property type="component" value="Chromosome 2"/>
</dbReference>
<protein>
    <submittedName>
        <fullName evidence="1">Uncharacterized protein</fullName>
    </submittedName>
</protein>
<dbReference type="EMBL" id="CM023482">
    <property type="protein sequence ID" value="KAH6938713.1"/>
    <property type="molecule type" value="Genomic_DNA"/>
</dbReference>
<evidence type="ECO:0000313" key="1">
    <source>
        <dbReference type="EMBL" id="KAH6938713.1"/>
    </source>
</evidence>
<reference evidence="1" key="1">
    <citation type="submission" date="2020-05" db="EMBL/GenBank/DDBJ databases">
        <title>Large-scale comparative analyses of tick genomes elucidate their genetic diversity and vector capacities.</title>
        <authorList>
            <person name="Jia N."/>
            <person name="Wang J."/>
            <person name="Shi W."/>
            <person name="Du L."/>
            <person name="Sun Y."/>
            <person name="Zhan W."/>
            <person name="Jiang J."/>
            <person name="Wang Q."/>
            <person name="Zhang B."/>
            <person name="Ji P."/>
            <person name="Sakyi L.B."/>
            <person name="Cui X."/>
            <person name="Yuan T."/>
            <person name="Jiang B."/>
            <person name="Yang W."/>
            <person name="Lam T.T.-Y."/>
            <person name="Chang Q."/>
            <person name="Ding S."/>
            <person name="Wang X."/>
            <person name="Zhu J."/>
            <person name="Ruan X."/>
            <person name="Zhao L."/>
            <person name="Wei J."/>
            <person name="Que T."/>
            <person name="Du C."/>
            <person name="Cheng J."/>
            <person name="Dai P."/>
            <person name="Han X."/>
            <person name="Huang E."/>
            <person name="Gao Y."/>
            <person name="Liu J."/>
            <person name="Shao H."/>
            <person name="Ye R."/>
            <person name="Li L."/>
            <person name="Wei W."/>
            <person name="Wang X."/>
            <person name="Wang C."/>
            <person name="Yang T."/>
            <person name="Huo Q."/>
            <person name="Li W."/>
            <person name="Guo W."/>
            <person name="Chen H."/>
            <person name="Zhou L."/>
            <person name="Ni X."/>
            <person name="Tian J."/>
            <person name="Zhou Y."/>
            <person name="Sheng Y."/>
            <person name="Liu T."/>
            <person name="Pan Y."/>
            <person name="Xia L."/>
            <person name="Li J."/>
            <person name="Zhao F."/>
            <person name="Cao W."/>
        </authorList>
    </citation>
    <scope>NUCLEOTIDE SEQUENCE</scope>
    <source>
        <strain evidence="1">Hyas-2018</strain>
    </source>
</reference>